<proteinExistence type="predicted"/>
<dbReference type="HOGENOM" id="CLU_1740293_0_0_1"/>
<dbReference type="AlphaFoldDB" id="M2RJN8"/>
<protein>
    <submittedName>
        <fullName evidence="1">Uncharacterized protein</fullName>
    </submittedName>
</protein>
<name>M2RJN8_CERS8</name>
<sequence length="150" mass="17185">MVQAYDVFVTQYCRGVSVDGRPLEMNWRLCIRMGQSQEVAIGRTYEFVGSPGRFALQVQDSSPYAACHLWRGSLHVGSIPADRLAAVDEIIEGIMTRQDGIKAQWVLHHWIFAVVGKLHLNGYRIMQVISLAELEDKMRLVFKDWEKGYR</sequence>
<organism evidence="1 2">
    <name type="scientific">Ceriporiopsis subvermispora (strain B)</name>
    <name type="common">White-rot fungus</name>
    <name type="synonym">Gelatoporia subvermispora</name>
    <dbReference type="NCBI Taxonomy" id="914234"/>
    <lineage>
        <taxon>Eukaryota</taxon>
        <taxon>Fungi</taxon>
        <taxon>Dikarya</taxon>
        <taxon>Basidiomycota</taxon>
        <taxon>Agaricomycotina</taxon>
        <taxon>Agaricomycetes</taxon>
        <taxon>Polyporales</taxon>
        <taxon>Gelatoporiaceae</taxon>
        <taxon>Gelatoporia</taxon>
    </lineage>
</organism>
<reference evidence="1 2" key="1">
    <citation type="journal article" date="2012" name="Proc. Natl. Acad. Sci. U.S.A.">
        <title>Comparative genomics of Ceriporiopsis subvermispora and Phanerochaete chrysosporium provide insight into selective ligninolysis.</title>
        <authorList>
            <person name="Fernandez-Fueyo E."/>
            <person name="Ruiz-Duenas F.J."/>
            <person name="Ferreira P."/>
            <person name="Floudas D."/>
            <person name="Hibbett D.S."/>
            <person name="Canessa P."/>
            <person name="Larrondo L.F."/>
            <person name="James T.Y."/>
            <person name="Seelenfreund D."/>
            <person name="Lobos S."/>
            <person name="Polanco R."/>
            <person name="Tello M."/>
            <person name="Honda Y."/>
            <person name="Watanabe T."/>
            <person name="Watanabe T."/>
            <person name="Ryu J.S."/>
            <person name="Kubicek C.P."/>
            <person name="Schmoll M."/>
            <person name="Gaskell J."/>
            <person name="Hammel K.E."/>
            <person name="St John F.J."/>
            <person name="Vanden Wymelenberg A."/>
            <person name="Sabat G."/>
            <person name="Splinter BonDurant S."/>
            <person name="Syed K."/>
            <person name="Yadav J.S."/>
            <person name="Doddapaneni H."/>
            <person name="Subramanian V."/>
            <person name="Lavin J.L."/>
            <person name="Oguiza J.A."/>
            <person name="Perez G."/>
            <person name="Pisabarro A.G."/>
            <person name="Ramirez L."/>
            <person name="Santoyo F."/>
            <person name="Master E."/>
            <person name="Coutinho P.M."/>
            <person name="Henrissat B."/>
            <person name="Lombard V."/>
            <person name="Magnuson J.K."/>
            <person name="Kuees U."/>
            <person name="Hori C."/>
            <person name="Igarashi K."/>
            <person name="Samejima M."/>
            <person name="Held B.W."/>
            <person name="Barry K.W."/>
            <person name="LaButti K.M."/>
            <person name="Lapidus A."/>
            <person name="Lindquist E.A."/>
            <person name="Lucas S.M."/>
            <person name="Riley R."/>
            <person name="Salamov A.A."/>
            <person name="Hoffmeister D."/>
            <person name="Schwenk D."/>
            <person name="Hadar Y."/>
            <person name="Yarden O."/>
            <person name="de Vries R.P."/>
            <person name="Wiebenga A."/>
            <person name="Stenlid J."/>
            <person name="Eastwood D."/>
            <person name="Grigoriev I.V."/>
            <person name="Berka R.M."/>
            <person name="Blanchette R.A."/>
            <person name="Kersten P."/>
            <person name="Martinez A.T."/>
            <person name="Vicuna R."/>
            <person name="Cullen D."/>
        </authorList>
    </citation>
    <scope>NUCLEOTIDE SEQUENCE [LARGE SCALE GENOMIC DNA]</scope>
    <source>
        <strain evidence="1 2">B</strain>
    </source>
</reference>
<keyword evidence="2" id="KW-1185">Reference proteome</keyword>
<evidence type="ECO:0000313" key="2">
    <source>
        <dbReference type="Proteomes" id="UP000016930"/>
    </source>
</evidence>
<gene>
    <name evidence="1" type="ORF">CERSUDRAFT_93046</name>
</gene>
<dbReference type="OrthoDB" id="3175502at2759"/>
<dbReference type="EMBL" id="KB445794">
    <property type="protein sequence ID" value="EMD39006.1"/>
    <property type="molecule type" value="Genomic_DNA"/>
</dbReference>
<dbReference type="Proteomes" id="UP000016930">
    <property type="component" value="Unassembled WGS sequence"/>
</dbReference>
<evidence type="ECO:0000313" key="1">
    <source>
        <dbReference type="EMBL" id="EMD39006.1"/>
    </source>
</evidence>
<accession>M2RJN8</accession>